<dbReference type="EMBL" id="JAUYZK010000014">
    <property type="protein sequence ID" value="MDP2539724.1"/>
    <property type="molecule type" value="Genomic_DNA"/>
</dbReference>
<organism evidence="3 4">
    <name type="scientific">Helicobacter cappadocius</name>
    <dbReference type="NCBI Taxonomy" id="3063998"/>
    <lineage>
        <taxon>Bacteria</taxon>
        <taxon>Pseudomonadati</taxon>
        <taxon>Campylobacterota</taxon>
        <taxon>Epsilonproteobacteria</taxon>
        <taxon>Campylobacterales</taxon>
        <taxon>Helicobacteraceae</taxon>
        <taxon>Helicobacter</taxon>
    </lineage>
</organism>
<dbReference type="EMBL" id="JAUPEV010000015">
    <property type="protein sequence ID" value="MDO7253835.1"/>
    <property type="molecule type" value="Genomic_DNA"/>
</dbReference>
<gene>
    <name evidence="2" type="ORF">Q5I04_07950</name>
    <name evidence="3" type="ORF">Q5I06_08055</name>
</gene>
<comment type="caution">
    <text evidence="3">The sequence shown here is derived from an EMBL/GenBank/DDBJ whole genome shotgun (WGS) entry which is preliminary data.</text>
</comment>
<evidence type="ECO:0000313" key="4">
    <source>
        <dbReference type="Proteomes" id="UP001177258"/>
    </source>
</evidence>
<evidence type="ECO:0000256" key="1">
    <source>
        <dbReference type="SAM" id="SignalP"/>
    </source>
</evidence>
<protein>
    <recommendedName>
        <fullName evidence="6">Periplasmic protein</fullName>
    </recommendedName>
</protein>
<name>A0AA90PM76_9HELI</name>
<feature type="signal peptide" evidence="1">
    <location>
        <begin position="1"/>
        <end position="19"/>
    </location>
</feature>
<feature type="chain" id="PRO_5041718008" description="Periplasmic protein" evidence="1">
    <location>
        <begin position="20"/>
        <end position="102"/>
    </location>
</feature>
<reference evidence="2 4" key="3">
    <citation type="journal article" date="2024" name="Syst. Appl. Microbiol.">
        <title>Helicobacter cappadocius sp. nov., from lizards: The first psychrotrophic Helicobacter species.</title>
        <authorList>
            <person name="Aydin F."/>
            <person name="Tarhane S."/>
            <person name="Karakaya E."/>
            <person name="Abay S."/>
            <person name="Kayman T."/>
            <person name="Guran O."/>
            <person name="Bozkurt E."/>
            <person name="Uzum N."/>
            <person name="Avci A."/>
            <person name="Olgun K."/>
            <person name="Jablonski D."/>
            <person name="Guran C."/>
            <person name="Burcin Saticioglu I."/>
        </authorList>
    </citation>
    <scope>NUCLEOTIDE SEQUENCE [LARGE SCALE GENOMIC DNA]</scope>
    <source>
        <strain evidence="2">Faydin-H75</strain>
        <strain evidence="4">faydin-H76</strain>
    </source>
</reference>
<evidence type="ECO:0000313" key="2">
    <source>
        <dbReference type="EMBL" id="MDO7253835.1"/>
    </source>
</evidence>
<evidence type="ECO:0000313" key="3">
    <source>
        <dbReference type="EMBL" id="MDP2539724.1"/>
    </source>
</evidence>
<proteinExistence type="predicted"/>
<dbReference type="RefSeq" id="WP_305517672.1">
    <property type="nucleotide sequence ID" value="NZ_JAUPEV010000015.1"/>
</dbReference>
<sequence>MKKIFFLFLFFLSPLFSQWQMFSDKTDTYLYNTITGEVYIRYKKNGKNYEDVFVKMPKGVIPQGSEFAPEISVETPSSSQKKDSKMEAIKKAQDIMNQSIGE</sequence>
<reference evidence="3 5" key="1">
    <citation type="submission" date="2023-07" db="EMBL/GenBank/DDBJ databases">
        <title>Unpublished Manusciprt.</title>
        <authorList>
            <person name="Aydin F."/>
            <person name="Tarhane S."/>
            <person name="Saticioglu I.B."/>
            <person name="Karakaya E."/>
            <person name="Abay S."/>
            <person name="Guran O."/>
            <person name="Bozkurt E."/>
            <person name="Uzum N."/>
            <person name="Olgun K."/>
            <person name="Jablonski D."/>
        </authorList>
    </citation>
    <scope>NUCLEOTIDE SEQUENCE</scope>
    <source>
        <strain evidence="5">faydin-H75</strain>
        <strain evidence="3">Faydin-H76</strain>
    </source>
</reference>
<dbReference type="AlphaFoldDB" id="A0AA90PM76"/>
<keyword evidence="5" id="KW-1185">Reference proteome</keyword>
<evidence type="ECO:0000313" key="5">
    <source>
        <dbReference type="Proteomes" id="UP001240777"/>
    </source>
</evidence>
<evidence type="ECO:0008006" key="6">
    <source>
        <dbReference type="Google" id="ProtNLM"/>
    </source>
</evidence>
<keyword evidence="1" id="KW-0732">Signal</keyword>
<reference evidence="2" key="2">
    <citation type="submission" date="2023-07" db="EMBL/GenBank/DDBJ databases">
        <authorList>
            <person name="Aydin F."/>
            <person name="Tarhane S."/>
            <person name="Saticioglu I.B."/>
            <person name="Karakaya E."/>
            <person name="Abay S."/>
            <person name="Guran O."/>
            <person name="Bozkurt E."/>
            <person name="Uzum N."/>
            <person name="Olgun K."/>
            <person name="Jablonski D."/>
        </authorList>
    </citation>
    <scope>NUCLEOTIDE SEQUENCE</scope>
    <source>
        <strain evidence="2">Faydin-H75</strain>
    </source>
</reference>
<dbReference type="Proteomes" id="UP001177258">
    <property type="component" value="Unassembled WGS sequence"/>
</dbReference>
<accession>A0AA90PM76</accession>
<dbReference type="Proteomes" id="UP001240777">
    <property type="component" value="Unassembled WGS sequence"/>
</dbReference>